<dbReference type="PANTHER" id="PTHR31918:SF1">
    <property type="entry name" value="TRANSMEMBRANE PROTEIN 181"/>
    <property type="match status" value="1"/>
</dbReference>
<accession>A0ABR2JUJ0</accession>
<dbReference type="Proteomes" id="UP001470230">
    <property type="component" value="Unassembled WGS sequence"/>
</dbReference>
<feature type="transmembrane region" description="Helical" evidence="1">
    <location>
        <begin position="176"/>
        <end position="199"/>
    </location>
</feature>
<reference evidence="2 3" key="1">
    <citation type="submission" date="2024-04" db="EMBL/GenBank/DDBJ databases">
        <title>Tritrichomonas musculus Genome.</title>
        <authorList>
            <person name="Alves-Ferreira E."/>
            <person name="Grigg M."/>
            <person name="Lorenzi H."/>
            <person name="Galac M."/>
        </authorList>
    </citation>
    <scope>NUCLEOTIDE SEQUENCE [LARGE SCALE GENOMIC DNA]</scope>
    <source>
        <strain evidence="2 3">EAF2021</strain>
    </source>
</reference>
<evidence type="ECO:0000256" key="1">
    <source>
        <dbReference type="SAM" id="Phobius"/>
    </source>
</evidence>
<feature type="transmembrane region" description="Helical" evidence="1">
    <location>
        <begin position="21"/>
        <end position="43"/>
    </location>
</feature>
<dbReference type="EMBL" id="JAPFFF010000009">
    <property type="protein sequence ID" value="KAK8882298.1"/>
    <property type="molecule type" value="Genomic_DNA"/>
</dbReference>
<evidence type="ECO:0000313" key="2">
    <source>
        <dbReference type="EMBL" id="KAK8882298.1"/>
    </source>
</evidence>
<organism evidence="2 3">
    <name type="scientific">Tritrichomonas musculus</name>
    <dbReference type="NCBI Taxonomy" id="1915356"/>
    <lineage>
        <taxon>Eukaryota</taxon>
        <taxon>Metamonada</taxon>
        <taxon>Parabasalia</taxon>
        <taxon>Tritrichomonadida</taxon>
        <taxon>Tritrichomonadidae</taxon>
        <taxon>Tritrichomonas</taxon>
    </lineage>
</organism>
<feature type="transmembrane region" description="Helical" evidence="1">
    <location>
        <begin position="278"/>
        <end position="296"/>
    </location>
</feature>
<gene>
    <name evidence="2" type="ORF">M9Y10_044940</name>
</gene>
<evidence type="ECO:0008006" key="4">
    <source>
        <dbReference type="Google" id="ProtNLM"/>
    </source>
</evidence>
<feature type="transmembrane region" description="Helical" evidence="1">
    <location>
        <begin position="353"/>
        <end position="373"/>
    </location>
</feature>
<feature type="transmembrane region" description="Helical" evidence="1">
    <location>
        <begin position="385"/>
        <end position="407"/>
    </location>
</feature>
<keyword evidence="1" id="KW-1133">Transmembrane helix</keyword>
<name>A0ABR2JUJ0_9EUKA</name>
<keyword evidence="1" id="KW-0812">Transmembrane</keyword>
<proteinExistence type="predicted"/>
<dbReference type="InterPro" id="IPR040416">
    <property type="entry name" value="TMEM181"/>
</dbReference>
<dbReference type="PANTHER" id="PTHR31918">
    <property type="entry name" value="TRANSMEMBRANE PROTEIN 181"/>
    <property type="match status" value="1"/>
</dbReference>
<feature type="transmembrane region" description="Helical" evidence="1">
    <location>
        <begin position="211"/>
        <end position="229"/>
    </location>
</feature>
<feature type="transmembrane region" description="Helical" evidence="1">
    <location>
        <begin position="249"/>
        <end position="266"/>
    </location>
</feature>
<keyword evidence="3" id="KW-1185">Reference proteome</keyword>
<feature type="transmembrane region" description="Helical" evidence="1">
    <location>
        <begin position="322"/>
        <end position="346"/>
    </location>
</feature>
<sequence length="438" mass="49965">MRAILQDENSLETPLDRMESTYALTWIIILIISLLLAAISSFIPPNTLIFSRLSNRNYDIEGASISHRARFGPFNPLNGFLFLYISPNYETLKPENLTFTIKGNVRFLDNSSNVFRSKSLNETVNMLCSPGYCPPITAFEANIIDFSSVVLYADIECNFPGLRSINFWSLSLDGNISIVGAISIIACIIPISLLLFTVIPFRFRPSTLDHWASLFLGLGLAIIDGPWILLKYYIPGYFSQFFDVVPDLFHAYFILFLTFFVESRTLELPHRIFKSNVIKISILILCALTISVQFFVTDSMPLSTMALHLRLDDDSRKPPNSLIYTMYAFTSIYIVSSFLIIIYGILSLQFKYFQVLILVSLTFIILQIIYTIRTILRIFVPYNQIGFAFATDIFYILMANIVTFFFLSSNIPNGFHIPNDREEALEQVLEVIPPDDEE</sequence>
<comment type="caution">
    <text evidence="2">The sequence shown here is derived from an EMBL/GenBank/DDBJ whole genome shotgun (WGS) entry which is preliminary data.</text>
</comment>
<protein>
    <recommendedName>
        <fullName evidence="4">Intimal thickness related receptor IRP domain-containing protein</fullName>
    </recommendedName>
</protein>
<evidence type="ECO:0000313" key="3">
    <source>
        <dbReference type="Proteomes" id="UP001470230"/>
    </source>
</evidence>
<keyword evidence="1" id="KW-0472">Membrane</keyword>